<dbReference type="InterPro" id="IPR000515">
    <property type="entry name" value="MetI-like"/>
</dbReference>
<feature type="transmembrane region" description="Helical" evidence="9">
    <location>
        <begin position="46"/>
        <end position="71"/>
    </location>
</feature>
<keyword evidence="5 9" id="KW-1003">Cell membrane</keyword>
<feature type="transmembrane region" description="Helical" evidence="9">
    <location>
        <begin position="288"/>
        <end position="307"/>
    </location>
</feature>
<feature type="transmembrane region" description="Helical" evidence="9">
    <location>
        <begin position="165"/>
        <end position="183"/>
    </location>
</feature>
<dbReference type="NCBIfam" id="TIGR00974">
    <property type="entry name" value="3a0107s02c"/>
    <property type="match status" value="1"/>
</dbReference>
<sequence>MYRLEQTLPNFSETAVSVDSNRTVRRITASGSNKQRRTLKEKASKVFLRLVAWFVITAFFAVVFYIGYQGLEKISLEFLIGNPKNMMTEGGILPCIVGTCLLALGAVAVALPLGVFSAIWLNEYAKDGPLKRLITLSVANLAGVPSIVFGLFGLAFFVILCDLGVSAVSGILTLAVLTLPIIINTVRETLSQIPNAWKEASYALGATKHETILRTVLPAAMPGIMTGAVLAVARAAGETSAIMFTAAVVMTTDAFNSPLSAVMALPHHIYILATTGAEPEKVLPMQSASALVLLFAVFLMNLTAIYFRQKASHLPK</sequence>
<dbReference type="GO" id="GO:0035435">
    <property type="term" value="P:phosphate ion transmembrane transport"/>
    <property type="evidence" value="ECO:0007669"/>
    <property type="project" value="InterPro"/>
</dbReference>
<gene>
    <name evidence="11" type="ORF">ADH67_08920</name>
</gene>
<feature type="transmembrane region" description="Helical" evidence="9">
    <location>
        <begin position="216"/>
        <end position="236"/>
    </location>
</feature>
<evidence type="ECO:0000256" key="4">
    <source>
        <dbReference type="ARBA" id="ARBA00022448"/>
    </source>
</evidence>
<evidence type="ECO:0000313" key="12">
    <source>
        <dbReference type="Proteomes" id="UP000214610"/>
    </source>
</evidence>
<keyword evidence="12" id="KW-1185">Reference proteome</keyword>
<protein>
    <recommendedName>
        <fullName evidence="3 9">Phosphate transport system permease protein PstA</fullName>
    </recommendedName>
</protein>
<dbReference type="EMBL" id="NHMP01000005">
    <property type="protein sequence ID" value="OXE47271.1"/>
    <property type="molecule type" value="Genomic_DNA"/>
</dbReference>
<dbReference type="Pfam" id="PF00528">
    <property type="entry name" value="BPD_transp_1"/>
    <property type="match status" value="1"/>
</dbReference>
<dbReference type="GeneID" id="78362228"/>
<evidence type="ECO:0000256" key="1">
    <source>
        <dbReference type="ARBA" id="ARBA00004651"/>
    </source>
</evidence>
<keyword evidence="6 9" id="KW-0812">Transmembrane</keyword>
<feature type="domain" description="ABC transmembrane type-1" evidence="10">
    <location>
        <begin position="96"/>
        <end position="304"/>
    </location>
</feature>
<dbReference type="PROSITE" id="PS50928">
    <property type="entry name" value="ABC_TM1"/>
    <property type="match status" value="1"/>
</dbReference>
<evidence type="ECO:0000256" key="6">
    <source>
        <dbReference type="ARBA" id="ARBA00022692"/>
    </source>
</evidence>
<name>A0A227KHU7_9BURK</name>
<proteinExistence type="inferred from homology"/>
<organism evidence="11 12">
    <name type="scientific">Turicimonas muris</name>
    <dbReference type="NCBI Taxonomy" id="1796652"/>
    <lineage>
        <taxon>Bacteria</taxon>
        <taxon>Pseudomonadati</taxon>
        <taxon>Pseudomonadota</taxon>
        <taxon>Betaproteobacteria</taxon>
        <taxon>Burkholderiales</taxon>
        <taxon>Sutterellaceae</taxon>
        <taxon>Turicimonas</taxon>
    </lineage>
</organism>
<evidence type="ECO:0000256" key="9">
    <source>
        <dbReference type="RuleBase" id="RU363043"/>
    </source>
</evidence>
<dbReference type="PANTHER" id="PTHR43470">
    <property type="entry name" value="PHOSPHATE TRANSPORT SYSTEM PERMEASE PROTEIN PSTA-RELATED"/>
    <property type="match status" value="1"/>
</dbReference>
<dbReference type="GO" id="GO:0005886">
    <property type="term" value="C:plasma membrane"/>
    <property type="evidence" value="ECO:0007669"/>
    <property type="project" value="UniProtKB-SubCell"/>
</dbReference>
<dbReference type="CDD" id="cd06261">
    <property type="entry name" value="TM_PBP2"/>
    <property type="match status" value="1"/>
</dbReference>
<dbReference type="AlphaFoldDB" id="A0A227KHU7"/>
<dbReference type="InterPro" id="IPR035906">
    <property type="entry name" value="MetI-like_sf"/>
</dbReference>
<dbReference type="SUPFAM" id="SSF161098">
    <property type="entry name" value="MetI-like"/>
    <property type="match status" value="1"/>
</dbReference>
<evidence type="ECO:0000256" key="5">
    <source>
        <dbReference type="ARBA" id="ARBA00022475"/>
    </source>
</evidence>
<keyword evidence="7 9" id="KW-1133">Transmembrane helix</keyword>
<dbReference type="Gene3D" id="1.10.3720.10">
    <property type="entry name" value="MetI-like"/>
    <property type="match status" value="1"/>
</dbReference>
<dbReference type="InterPro" id="IPR005672">
    <property type="entry name" value="Phosphate_PstA"/>
</dbReference>
<comment type="caution">
    <text evidence="11">The sequence shown here is derived from an EMBL/GenBank/DDBJ whole genome shotgun (WGS) entry which is preliminary data.</text>
</comment>
<evidence type="ECO:0000256" key="2">
    <source>
        <dbReference type="ARBA" id="ARBA00007069"/>
    </source>
</evidence>
<dbReference type="GO" id="GO:0005315">
    <property type="term" value="F:phosphate transmembrane transporter activity"/>
    <property type="evidence" value="ECO:0007669"/>
    <property type="project" value="InterPro"/>
</dbReference>
<evidence type="ECO:0000256" key="3">
    <source>
        <dbReference type="ARBA" id="ARBA00016864"/>
    </source>
</evidence>
<dbReference type="Proteomes" id="UP000214610">
    <property type="component" value="Unassembled WGS sequence"/>
</dbReference>
<evidence type="ECO:0000256" key="7">
    <source>
        <dbReference type="ARBA" id="ARBA00022989"/>
    </source>
</evidence>
<evidence type="ECO:0000259" key="10">
    <source>
        <dbReference type="PROSITE" id="PS50928"/>
    </source>
</evidence>
<comment type="subcellular location">
    <subcellularLocation>
        <location evidence="9">Cell inner membrane</location>
        <topology evidence="9">Multi-pass membrane protein</topology>
    </subcellularLocation>
    <subcellularLocation>
        <location evidence="1">Cell membrane</location>
        <topology evidence="1">Multi-pass membrane protein</topology>
    </subcellularLocation>
</comment>
<keyword evidence="4" id="KW-0813">Transport</keyword>
<feature type="transmembrane region" description="Helical" evidence="9">
    <location>
        <begin position="91"/>
        <end position="121"/>
    </location>
</feature>
<keyword evidence="8 9" id="KW-0472">Membrane</keyword>
<evidence type="ECO:0000256" key="8">
    <source>
        <dbReference type="ARBA" id="ARBA00023136"/>
    </source>
</evidence>
<evidence type="ECO:0000313" key="11">
    <source>
        <dbReference type="EMBL" id="OXE47271.1"/>
    </source>
</evidence>
<dbReference type="PANTHER" id="PTHR43470:SF3">
    <property type="entry name" value="PHOSPHATE TRANSPORT SYSTEM PERMEASE PROTEIN PSTA-RELATED"/>
    <property type="match status" value="1"/>
</dbReference>
<comment type="similarity">
    <text evidence="2 9">Belongs to the binding-protein-dependent transport system permease family. CysTW subfamily.</text>
</comment>
<dbReference type="RefSeq" id="WP_084081534.1">
    <property type="nucleotide sequence ID" value="NZ_CAJTBZ010000008.1"/>
</dbReference>
<feature type="transmembrane region" description="Helical" evidence="9">
    <location>
        <begin position="133"/>
        <end position="159"/>
    </location>
</feature>
<reference evidence="12" key="1">
    <citation type="submission" date="2017-05" db="EMBL/GenBank/DDBJ databases">
        <title>Improved OligoMM genomes.</title>
        <authorList>
            <person name="Garzetti D."/>
        </authorList>
    </citation>
    <scope>NUCLEOTIDE SEQUENCE [LARGE SCALE GENOMIC DNA]</scope>
    <source>
        <strain evidence="12">YL45</strain>
    </source>
</reference>
<accession>A0A227KHU7</accession>